<dbReference type="InterPro" id="IPR050425">
    <property type="entry name" value="NAD(P)_dehydrat-like"/>
</dbReference>
<reference evidence="6" key="6">
    <citation type="journal article" date="2019" name="J. ISSAAS">
        <title>Benzaldehyde Synthases Are Encoded by Cinnamoyl-CoA Reductase Genes in Cucumber (Cucumis sativus L.).</title>
        <authorList>
            <person name="Liu B."/>
            <person name="Wei G."/>
            <person name="Hu Z."/>
            <person name="Wang G."/>
        </authorList>
    </citation>
    <scope>NUCLEOTIDE SEQUENCE</scope>
</reference>
<reference evidence="5" key="4">
    <citation type="journal article" date="2011" name="BMC Genomics">
        <title>RNA-Seq improves annotation of protein-coding genes in the cucumber genome.</title>
        <authorList>
            <person name="Li Z."/>
            <person name="Zhang Z."/>
            <person name="Yan P."/>
            <person name="Huang S."/>
            <person name="Fei Z."/>
            <person name="Lin K."/>
        </authorList>
    </citation>
    <scope>NUCLEOTIDE SEQUENCE [LARGE SCALE GENOMIC DNA]</scope>
</reference>
<evidence type="ECO:0000313" key="7">
    <source>
        <dbReference type="Proteomes" id="UP000029981"/>
    </source>
</evidence>
<dbReference type="EMBL" id="CM002924">
    <property type="protein sequence ID" value="KGN56193.1"/>
    <property type="molecule type" value="Genomic_DNA"/>
</dbReference>
<dbReference type="FunFam" id="3.40.50.720:FF:000085">
    <property type="entry name" value="Dihydroflavonol reductase"/>
    <property type="match status" value="1"/>
</dbReference>
<dbReference type="eggNOG" id="KOG1502">
    <property type="taxonomic scope" value="Eukaryota"/>
</dbReference>
<evidence type="ECO:0000256" key="1">
    <source>
        <dbReference type="ARBA" id="ARBA00022857"/>
    </source>
</evidence>
<dbReference type="PANTHER" id="PTHR10366:SF628">
    <property type="entry name" value="NAD(P)-BINDING ROSSMANN-FOLD SUPERFAMILY PROTEIN"/>
    <property type="match status" value="1"/>
</dbReference>
<comment type="similarity">
    <text evidence="3">Belongs to the NAD(P)-dependent epimerase/dehydratase family. Dihydroflavonol-4-reductase subfamily.</text>
</comment>
<evidence type="ECO:0000259" key="4">
    <source>
        <dbReference type="Pfam" id="PF01370"/>
    </source>
</evidence>
<dbReference type="Gene3D" id="3.40.50.720">
    <property type="entry name" value="NAD(P)-binding Rossmann-like Domain"/>
    <property type="match status" value="1"/>
</dbReference>
<feature type="domain" description="NAD-dependent epimerase/dehydratase" evidence="4">
    <location>
        <begin position="22"/>
        <end position="265"/>
    </location>
</feature>
<evidence type="ECO:0000256" key="3">
    <source>
        <dbReference type="ARBA" id="ARBA00023445"/>
    </source>
</evidence>
<reference evidence="5 7" key="1">
    <citation type="journal article" date="2009" name="Nat. Genet.">
        <title>The genome of the cucumber, Cucumis sativus L.</title>
        <authorList>
            <person name="Huang S."/>
            <person name="Li R."/>
            <person name="Zhang Z."/>
            <person name="Li L."/>
            <person name="Gu X."/>
            <person name="Fan W."/>
            <person name="Lucas W.J."/>
            <person name="Wang X."/>
            <person name="Xie B."/>
            <person name="Ni P."/>
            <person name="Ren Y."/>
            <person name="Zhu H."/>
            <person name="Li J."/>
            <person name="Lin K."/>
            <person name="Jin W."/>
            <person name="Fei Z."/>
            <person name="Li G."/>
            <person name="Staub J."/>
            <person name="Kilian A."/>
            <person name="van der Vossen E.A."/>
            <person name="Wu Y."/>
            <person name="Guo J."/>
            <person name="He J."/>
            <person name="Jia Z."/>
            <person name="Ren Y."/>
            <person name="Tian G."/>
            <person name="Lu Y."/>
            <person name="Ruan J."/>
            <person name="Qian W."/>
            <person name="Wang M."/>
            <person name="Huang Q."/>
            <person name="Li B."/>
            <person name="Xuan Z."/>
            <person name="Cao J."/>
            <person name="Asan"/>
            <person name="Wu Z."/>
            <person name="Zhang J."/>
            <person name="Cai Q."/>
            <person name="Bai Y."/>
            <person name="Zhao B."/>
            <person name="Han Y."/>
            <person name="Li Y."/>
            <person name="Li X."/>
            <person name="Wang S."/>
            <person name="Shi Q."/>
            <person name="Liu S."/>
            <person name="Cho W.K."/>
            <person name="Kim J.Y."/>
            <person name="Xu Y."/>
            <person name="Heller-Uszynska K."/>
            <person name="Miao H."/>
            <person name="Cheng Z."/>
            <person name="Zhang S."/>
            <person name="Wu J."/>
            <person name="Yang Y."/>
            <person name="Kang H."/>
            <person name="Li M."/>
            <person name="Liang H."/>
            <person name="Ren X."/>
            <person name="Shi Z."/>
            <person name="Wen M."/>
            <person name="Jian M."/>
            <person name="Yang H."/>
            <person name="Zhang G."/>
            <person name="Yang Z."/>
            <person name="Chen R."/>
            <person name="Liu S."/>
            <person name="Li J."/>
            <person name="Ma L."/>
            <person name="Liu H."/>
            <person name="Zhou Y."/>
            <person name="Zhao J."/>
            <person name="Fang X."/>
            <person name="Li G."/>
            <person name="Fang L."/>
            <person name="Li Y."/>
            <person name="Liu D."/>
            <person name="Zheng H."/>
            <person name="Zhang Y."/>
            <person name="Qin N."/>
            <person name="Li Z."/>
            <person name="Yang G."/>
            <person name="Yang S."/>
            <person name="Bolund L."/>
            <person name="Kristiansen K."/>
            <person name="Zheng H."/>
            <person name="Li S."/>
            <person name="Zhang X."/>
            <person name="Yang H."/>
            <person name="Wang J."/>
            <person name="Sun R."/>
            <person name="Zhang B."/>
            <person name="Jiang S."/>
            <person name="Wang J."/>
            <person name="Du Y."/>
            <person name="Li S."/>
        </authorList>
    </citation>
    <scope>NUCLEOTIDE SEQUENCE [LARGE SCALE GENOMIC DNA]</scope>
    <source>
        <strain evidence="7">cv. 9930</strain>
    </source>
</reference>
<keyword evidence="2" id="KW-0560">Oxidoreductase</keyword>
<evidence type="ECO:0000313" key="5">
    <source>
        <dbReference type="EMBL" id="KGN56193.1"/>
    </source>
</evidence>
<evidence type="ECO:0000256" key="2">
    <source>
        <dbReference type="ARBA" id="ARBA00023002"/>
    </source>
</evidence>
<dbReference type="Proteomes" id="UP000029981">
    <property type="component" value="Chromosome 3"/>
</dbReference>
<gene>
    <name evidence="6" type="primary">CCR4</name>
    <name evidence="5" type="ORF">Csa_3G098550</name>
</gene>
<evidence type="ECO:0000313" key="6">
    <source>
        <dbReference type="EMBL" id="QHJ91601.1"/>
    </source>
</evidence>
<dbReference type="EMBL" id="MN868262">
    <property type="protein sequence ID" value="QHJ91601.1"/>
    <property type="molecule type" value="mRNA"/>
</dbReference>
<accession>A0A0A0L342</accession>
<organism evidence="5 7">
    <name type="scientific">Cucumis sativus</name>
    <name type="common">Cucumber</name>
    <dbReference type="NCBI Taxonomy" id="3659"/>
    <lineage>
        <taxon>Eukaryota</taxon>
        <taxon>Viridiplantae</taxon>
        <taxon>Streptophyta</taxon>
        <taxon>Embryophyta</taxon>
        <taxon>Tracheophyta</taxon>
        <taxon>Spermatophyta</taxon>
        <taxon>Magnoliopsida</taxon>
        <taxon>eudicotyledons</taxon>
        <taxon>Gunneridae</taxon>
        <taxon>Pentapetalae</taxon>
        <taxon>rosids</taxon>
        <taxon>fabids</taxon>
        <taxon>Cucurbitales</taxon>
        <taxon>Cucurbitaceae</taxon>
        <taxon>Benincaseae</taxon>
        <taxon>Cucumis</taxon>
    </lineage>
</organism>
<dbReference type="Pfam" id="PF01370">
    <property type="entry name" value="Epimerase"/>
    <property type="match status" value="1"/>
</dbReference>
<reference evidence="5" key="3">
    <citation type="journal article" date="2010" name="BMC Genomics">
        <title>Transcriptome sequencing and comparative analysis of cucumber flowers with different sex types.</title>
        <authorList>
            <person name="Guo S."/>
            <person name="Zheng Y."/>
            <person name="Joung J.G."/>
            <person name="Liu S."/>
            <person name="Zhang Z."/>
            <person name="Crasta O.R."/>
            <person name="Sobral B.W."/>
            <person name="Xu Y."/>
            <person name="Huang S."/>
            <person name="Fei Z."/>
        </authorList>
    </citation>
    <scope>NUCLEOTIDE SEQUENCE [LARGE SCALE GENOMIC DNA]</scope>
</reference>
<dbReference type="GO" id="GO:0016616">
    <property type="term" value="F:oxidoreductase activity, acting on the CH-OH group of donors, NAD or NADP as acceptor"/>
    <property type="evidence" value="ECO:0000318"/>
    <property type="project" value="GO_Central"/>
</dbReference>
<keyword evidence="1" id="KW-0521">NADP</keyword>
<dbReference type="InterPro" id="IPR001509">
    <property type="entry name" value="Epimerase_deHydtase"/>
</dbReference>
<name>A0A0A0L342_CUCSA</name>
<dbReference type="STRING" id="3659.A0A0A0L342"/>
<protein>
    <submittedName>
        <fullName evidence="6">Cinnamoyl-CoA reductase 4</fullName>
    </submittedName>
</protein>
<dbReference type="PANTHER" id="PTHR10366">
    <property type="entry name" value="NAD DEPENDENT EPIMERASE/DEHYDRATASE"/>
    <property type="match status" value="1"/>
</dbReference>
<reference evidence="5" key="5">
    <citation type="submission" date="2014-10" db="EMBL/GenBank/DDBJ databases">
        <authorList>
            <person name="Huang S."/>
            <person name="Zhang Z."/>
            <person name="Lin K."/>
            <person name="Zhou Q."/>
        </authorList>
    </citation>
    <scope>NUCLEOTIDE SEQUENCE</scope>
</reference>
<proteinExistence type="evidence at transcript level"/>
<sequence length="344" mass="38277">MEAEEEDEENFGSKELGPKTYCVTGATGFIGSWLVNLLLLNGYKVHATARDPAKSLKLLSSWTVTDRLRLFKADLQEEGSFDEAVKGCDGVFHVAASMTFNVDQQDNIEEYVQKNVIDPEIKGTINLLKSCLKSKSVKRVVLTSTISTLTGKDADGERRRLVDESCRTLVDQVYSLLKRLSEDAAFKFASENSIDIVSIITSTVSGPFLTSYIPSSIRVFTAPITGDSDFLRILSNVNERMGSVAVVHTNDICRAHIFLMEHENAKGRYLCCVESCGLSELVERLSRHCGANFQRCVDEKKNWMPSEVSNKKLKDLGFRFEHGIDDIINETIDACVECGFISLT</sequence>
<dbReference type="Gramene" id="KGN56193">
    <property type="protein sequence ID" value="KGN56193"/>
    <property type="gene ID" value="Csa_3G098550"/>
</dbReference>
<dbReference type="InterPro" id="IPR036291">
    <property type="entry name" value="NAD(P)-bd_dom_sf"/>
</dbReference>
<dbReference type="SUPFAM" id="SSF51735">
    <property type="entry name" value="NAD(P)-binding Rossmann-fold domains"/>
    <property type="match status" value="1"/>
</dbReference>
<reference evidence="5" key="2">
    <citation type="journal article" date="2009" name="PLoS ONE">
        <title>An integrated genetic and cytogenetic map of the cucumber genome.</title>
        <authorList>
            <person name="Ren Y."/>
            <person name="Zhang Z."/>
            <person name="Liu J."/>
            <person name="Staub J.E."/>
            <person name="Han Y."/>
            <person name="Cheng Z."/>
            <person name="Li X."/>
            <person name="Lu J."/>
            <person name="Miao H."/>
            <person name="Kang H."/>
            <person name="Xie B."/>
            <person name="Gu X."/>
            <person name="Wang X."/>
            <person name="Du Y."/>
            <person name="Jin W."/>
            <person name="Huang S."/>
        </authorList>
    </citation>
    <scope>NUCLEOTIDE SEQUENCE [LARGE SCALE GENOMIC DNA]</scope>
</reference>
<dbReference type="CDD" id="cd08958">
    <property type="entry name" value="FR_SDR_e"/>
    <property type="match status" value="1"/>
</dbReference>
<dbReference type="AlphaFoldDB" id="A0A0A0L342"/>
<dbReference type="OMA" id="AHIQDVC"/>
<keyword evidence="7" id="KW-1185">Reference proteome</keyword>